<evidence type="ECO:0008006" key="7">
    <source>
        <dbReference type="Google" id="ProtNLM"/>
    </source>
</evidence>
<evidence type="ECO:0000259" key="3">
    <source>
        <dbReference type="PROSITE" id="PS50112"/>
    </source>
</evidence>
<keyword evidence="1" id="KW-0175">Coiled coil</keyword>
<organism evidence="5 6">
    <name type="scientific">Aphis glycines</name>
    <name type="common">Soybean aphid</name>
    <dbReference type="NCBI Taxonomy" id="307491"/>
    <lineage>
        <taxon>Eukaryota</taxon>
        <taxon>Metazoa</taxon>
        <taxon>Ecdysozoa</taxon>
        <taxon>Arthropoda</taxon>
        <taxon>Hexapoda</taxon>
        <taxon>Insecta</taxon>
        <taxon>Pterygota</taxon>
        <taxon>Neoptera</taxon>
        <taxon>Paraneoptera</taxon>
        <taxon>Hemiptera</taxon>
        <taxon>Sternorrhyncha</taxon>
        <taxon>Aphidomorpha</taxon>
        <taxon>Aphidoidea</taxon>
        <taxon>Aphididae</taxon>
        <taxon>Aphidini</taxon>
        <taxon>Aphis</taxon>
        <taxon>Aphis</taxon>
    </lineage>
</organism>
<feature type="region of interest" description="Disordered" evidence="2">
    <location>
        <begin position="1373"/>
        <end position="1445"/>
    </location>
</feature>
<feature type="compositionally biased region" description="Polar residues" evidence="2">
    <location>
        <begin position="523"/>
        <end position="533"/>
    </location>
</feature>
<dbReference type="PROSITE" id="PS50888">
    <property type="entry name" value="BHLH"/>
    <property type="match status" value="1"/>
</dbReference>
<feature type="region of interest" description="Disordered" evidence="2">
    <location>
        <begin position="17"/>
        <end position="55"/>
    </location>
</feature>
<name>A0A6G0TAB7_APHGL</name>
<dbReference type="GO" id="GO:0032870">
    <property type="term" value="P:cellular response to hormone stimulus"/>
    <property type="evidence" value="ECO:0007669"/>
    <property type="project" value="TreeGrafter"/>
</dbReference>
<dbReference type="Pfam" id="PF23172">
    <property type="entry name" value="bHLH_NCOA"/>
    <property type="match status" value="1"/>
</dbReference>
<evidence type="ECO:0000256" key="2">
    <source>
        <dbReference type="SAM" id="MobiDB-lite"/>
    </source>
</evidence>
<feature type="domain" description="PAS" evidence="3">
    <location>
        <begin position="135"/>
        <end position="202"/>
    </location>
</feature>
<dbReference type="PANTHER" id="PTHR10684">
    <property type="entry name" value="NUCLEAR RECEPTOR COACTIVATOR"/>
    <property type="match status" value="1"/>
</dbReference>
<dbReference type="GO" id="GO:0003713">
    <property type="term" value="F:transcription coactivator activity"/>
    <property type="evidence" value="ECO:0007669"/>
    <property type="project" value="InterPro"/>
</dbReference>
<dbReference type="Proteomes" id="UP000475862">
    <property type="component" value="Unassembled WGS sequence"/>
</dbReference>
<feature type="compositionally biased region" description="Polar residues" evidence="2">
    <location>
        <begin position="830"/>
        <end position="854"/>
    </location>
</feature>
<dbReference type="PANTHER" id="PTHR10684:SF4">
    <property type="entry name" value="TAIMAN, ISOFORM G"/>
    <property type="match status" value="1"/>
</dbReference>
<feature type="region of interest" description="Disordered" evidence="2">
    <location>
        <begin position="502"/>
        <end position="533"/>
    </location>
</feature>
<dbReference type="InterPro" id="IPR011598">
    <property type="entry name" value="bHLH_dom"/>
</dbReference>
<dbReference type="Gene3D" id="3.30.450.20">
    <property type="entry name" value="PAS domain"/>
    <property type="match status" value="2"/>
</dbReference>
<feature type="compositionally biased region" description="Low complexity" evidence="2">
    <location>
        <begin position="1413"/>
        <end position="1445"/>
    </location>
</feature>
<dbReference type="Gene3D" id="4.10.280.10">
    <property type="entry name" value="Helix-loop-helix DNA-binding domain"/>
    <property type="match status" value="1"/>
</dbReference>
<feature type="compositionally biased region" description="Polar residues" evidence="2">
    <location>
        <begin position="765"/>
        <end position="776"/>
    </location>
</feature>
<dbReference type="InterPro" id="IPR013767">
    <property type="entry name" value="PAS_fold"/>
</dbReference>
<feature type="region of interest" description="Disordered" evidence="2">
    <location>
        <begin position="821"/>
        <end position="854"/>
    </location>
</feature>
<dbReference type="GO" id="GO:0016922">
    <property type="term" value="F:nuclear receptor binding"/>
    <property type="evidence" value="ECO:0007669"/>
    <property type="project" value="TreeGrafter"/>
</dbReference>
<reference evidence="5 6" key="1">
    <citation type="submission" date="2019-08" db="EMBL/GenBank/DDBJ databases">
        <title>The genome of the soybean aphid Biotype 1, its phylome, world population structure and adaptation to the North American continent.</title>
        <authorList>
            <person name="Giordano R."/>
            <person name="Donthu R.K."/>
            <person name="Hernandez A.G."/>
            <person name="Wright C.L."/>
            <person name="Zimin A.V."/>
        </authorList>
    </citation>
    <scope>NUCLEOTIDE SEQUENCE [LARGE SCALE GENOMIC DNA]</scope>
    <source>
        <tissue evidence="5">Whole aphids</tissue>
    </source>
</reference>
<gene>
    <name evidence="5" type="ORF">AGLY_012044</name>
</gene>
<feature type="compositionally biased region" description="Low complexity" evidence="2">
    <location>
        <begin position="636"/>
        <end position="650"/>
    </location>
</feature>
<feature type="compositionally biased region" description="Polar residues" evidence="2">
    <location>
        <begin position="993"/>
        <end position="1017"/>
    </location>
</feature>
<dbReference type="InterPro" id="IPR036638">
    <property type="entry name" value="HLH_DNA-bd_sf"/>
</dbReference>
<dbReference type="CDD" id="cd00130">
    <property type="entry name" value="PAS"/>
    <property type="match status" value="1"/>
</dbReference>
<dbReference type="EMBL" id="VYZN01000047">
    <property type="protein sequence ID" value="KAE9529090.1"/>
    <property type="molecule type" value="Genomic_DNA"/>
</dbReference>
<evidence type="ECO:0000313" key="5">
    <source>
        <dbReference type="EMBL" id="KAE9529090.1"/>
    </source>
</evidence>
<dbReference type="SMART" id="SM00091">
    <property type="entry name" value="PAS"/>
    <property type="match status" value="1"/>
</dbReference>
<feature type="domain" description="BHLH" evidence="4">
    <location>
        <begin position="44"/>
        <end position="101"/>
    </location>
</feature>
<dbReference type="GO" id="GO:0046983">
    <property type="term" value="F:protein dimerization activity"/>
    <property type="evidence" value="ECO:0007669"/>
    <property type="project" value="InterPro"/>
</dbReference>
<protein>
    <recommendedName>
        <fullName evidence="7">BHLH domain-containing protein</fullName>
    </recommendedName>
</protein>
<dbReference type="SUPFAM" id="SSF55785">
    <property type="entry name" value="PYP-like sensor domain (PAS domain)"/>
    <property type="match status" value="1"/>
</dbReference>
<feature type="coiled-coil region" evidence="1">
    <location>
        <begin position="1052"/>
        <end position="1086"/>
    </location>
</feature>
<dbReference type="InterPro" id="IPR035965">
    <property type="entry name" value="PAS-like_dom_sf"/>
</dbReference>
<dbReference type="PROSITE" id="PS50112">
    <property type="entry name" value="PAS"/>
    <property type="match status" value="1"/>
</dbReference>
<keyword evidence="6" id="KW-1185">Reference proteome</keyword>
<feature type="region of interest" description="Disordered" evidence="2">
    <location>
        <begin position="603"/>
        <end position="650"/>
    </location>
</feature>
<dbReference type="GO" id="GO:0005634">
    <property type="term" value="C:nucleus"/>
    <property type="evidence" value="ECO:0007669"/>
    <property type="project" value="InterPro"/>
</dbReference>
<dbReference type="OrthoDB" id="10035882at2759"/>
<dbReference type="Pfam" id="PF14598">
    <property type="entry name" value="PAS_11"/>
    <property type="match status" value="1"/>
</dbReference>
<dbReference type="Pfam" id="PF00989">
    <property type="entry name" value="PAS"/>
    <property type="match status" value="1"/>
</dbReference>
<dbReference type="InterPro" id="IPR000014">
    <property type="entry name" value="PAS"/>
</dbReference>
<evidence type="ECO:0000259" key="4">
    <source>
        <dbReference type="PROSITE" id="PS50888"/>
    </source>
</evidence>
<evidence type="ECO:0000256" key="1">
    <source>
        <dbReference type="SAM" id="Coils"/>
    </source>
</evidence>
<proteinExistence type="predicted"/>
<sequence length="1445" mass="159585">MQHSRVLIKLGPYDLQESRTKMSGGASPSSALPKKKKKSDAKGQSQINKCRNEKRRREQENIYIEELAELISASLADMNSLSVKPDKCAILQETVKQVRAGILRLSSDQTKSLISTEAAVQQGEVSSSKPTRISNTELAPLLLSALDGFLFVVNADSQIEFVTENIQQFLHYNKEELLGKSVYNIIHHGDHTKFGVLLNNSLLIYDSSIGPLGSNVPTTPLMEQSPSGSKGNNWNQRFTKKFNCRLLIKPPSDQDQTIEEKQTRVSQYETLQISSTKINGGMVDDEDSTDGISQNLLCIARRVPYNEKHLSPPLEQFTIKLDQNGKILALDTKDVSDVYAQHINKDCLVGRMLHDKCHKNDVIKVANHLQETRRAGFGTSPVYKLHLIEDKYVKVQTKSKYFRSSENQEMDFIMAAHSIIVDNEMCAMIESNSARAAAADPLNGTDPLMTNSIGSNQSVSILQSESKFSNDYNMTPSADLNFSDFGLFPSTTFGDMLQENKWSESSTNSVEAPSKITPVPSPATVSSNPHTPVAQSQYTSFPFNPLIPSPKNSYDSCCSVDRMESARLRDLLMNRTDGSAKENNVSKNKHNILKELLNADEMASPSADNDSTNHSTPPSPSNVRQASRNNSNMNDAPSTPNNATTSNNNNNMLITLLNDKSKDEDIEARAGLKKQNDLLQQLLKDDDNVRQHGIMLEQNDQHSNEDLILNSMGFRILSPTSPDSHNHGRKRNSISADDENDHPPLKRTNSSSGGSSGPSVLESMPSPSGSQAQVTNSKLRERNKMLASLLAKDPPPTAIPAIPASVISATPQDKLVTIIKQQQQQQQQQSASGWNMNSGQHSMTSSNVQQNQLHSHQKILLQKSGNNLYLNHMLDQPQANQSQNQIQIQQMRQVTSSAISGYSSLLSNIAESNSNSLQFNSDPELSELLEEVMDIMNVNSDNTTLLNLFNVLETPNVPNPVGQTTTNQNSYNSLMNEKMAVNAIQKSLMQVESTVKSPSPMNYGSPTGSNHHAQNQFIPPPAYQPQQKNTVRFNPQQSPRPPYPKNVQTPPLQQQQLLLQQQQQQKQRLIQQQQQKQRLLQQQQQQKIMVVTTNAATLPTPDPTAALQTIDSLLNNTGPPNVALQRSSSVPDSQSQLSPVYAAPCSVLLNSSQISPSSNRQPPYSTLTQQSFPILNYGTTTQTQTTTQAQQIVQQTTSRVSPSSHSQYQNPINPCVSQQQQTPNIYISQTQQPGVWSQQRLTLHQQQNPMLNAQLQITGGFNNNPVRQNFINQQQLSHGSATRVLTSPVGYNTEVPPNTNCQPQQQQQQQYRLSRNINMTTTNSQIQGGNNGVTEFTRNELRAFVGVRSQQQGVTRLSNQLLPGQNVNSAELDPLGLSFDMSPTGGNESPKWSNLNSDLSSSSPQPQGIPARNSINDSSRTSSANSTTNVTDQKSSPLLQKLLSD</sequence>
<comment type="caution">
    <text evidence="5">The sequence shown here is derived from an EMBL/GenBank/DDBJ whole genome shotgun (WGS) entry which is preliminary data.</text>
</comment>
<feature type="region of interest" description="Disordered" evidence="2">
    <location>
        <begin position="993"/>
        <end position="1050"/>
    </location>
</feature>
<evidence type="ECO:0000313" key="6">
    <source>
        <dbReference type="Proteomes" id="UP000475862"/>
    </source>
</evidence>
<feature type="region of interest" description="Disordered" evidence="2">
    <location>
        <begin position="718"/>
        <end position="776"/>
    </location>
</feature>
<feature type="compositionally biased region" description="Low complexity" evidence="2">
    <location>
        <begin position="750"/>
        <end position="759"/>
    </location>
</feature>
<feature type="compositionally biased region" description="Polar residues" evidence="2">
    <location>
        <begin position="1024"/>
        <end position="1037"/>
    </location>
</feature>
<dbReference type="InterPro" id="IPR056193">
    <property type="entry name" value="bHLH_NCOA1-3"/>
</dbReference>
<feature type="compositionally biased region" description="Polar residues" evidence="2">
    <location>
        <begin position="623"/>
        <end position="635"/>
    </location>
</feature>
<feature type="compositionally biased region" description="Low complexity" evidence="2">
    <location>
        <begin position="1393"/>
        <end position="1403"/>
    </location>
</feature>
<dbReference type="InterPro" id="IPR017426">
    <property type="entry name" value="Nuclear_rcpt_coactivator"/>
</dbReference>
<dbReference type="GO" id="GO:0045944">
    <property type="term" value="P:positive regulation of transcription by RNA polymerase II"/>
    <property type="evidence" value="ECO:0007669"/>
    <property type="project" value="TreeGrafter"/>
</dbReference>
<dbReference type="SUPFAM" id="SSF47459">
    <property type="entry name" value="HLH, helix-loop-helix DNA-binding domain"/>
    <property type="match status" value="1"/>
</dbReference>
<dbReference type="SMART" id="SM00353">
    <property type="entry name" value="HLH"/>
    <property type="match status" value="1"/>
</dbReference>
<dbReference type="CDD" id="cd11439">
    <property type="entry name" value="bHLH-PAS_SRC"/>
    <property type="match status" value="1"/>
</dbReference>
<accession>A0A6G0TAB7</accession>